<accession>A4WSY5</accession>
<name>A4WSY5_CERS5</name>
<gene>
    <name evidence="1" type="ordered locus">Rsph17025_1606</name>
</gene>
<dbReference type="eggNOG" id="COG3931">
    <property type="taxonomic scope" value="Bacteria"/>
</dbReference>
<dbReference type="GO" id="GO:0016787">
    <property type="term" value="F:hydrolase activity"/>
    <property type="evidence" value="ECO:0007669"/>
    <property type="project" value="UniProtKB-KW"/>
</dbReference>
<dbReference type="AlphaFoldDB" id="A4WSY5"/>
<protein>
    <submittedName>
        <fullName evidence="1">N-formylglutamate amidohydrolase</fullName>
    </submittedName>
</protein>
<keyword evidence="1" id="KW-0378">Hydrolase</keyword>
<sequence length="279" mass="30276">MTGQRAAVEPLSQQGMNRTRMTFAERAPLRYPATVENPAGNSRFVLVCEHASHCLPEVWGDLGLPEDLRRAHIAWDPGALGLSRALARRLDAALVHAPVSRLVYDCNRAPDQPGAMAERSEMHAIPGNIGLSPEERAARTAAVYAPFHADLRAEIVRRIAQGSAPVLVTVHSFTPLWHGLPRRVEFGIIHDRDDRLARAVFAESRDSGLVCGLNEPYSAADDVTHTLRLQALPYGLANVMLEIRNDLIATPEAEEAMADRLAPILGRALAALPAPHGAG</sequence>
<dbReference type="InterPro" id="IPR011227">
    <property type="entry name" value="UCP029730"/>
</dbReference>
<dbReference type="Gene3D" id="3.40.630.40">
    <property type="entry name" value="Zn-dependent exopeptidases"/>
    <property type="match status" value="1"/>
</dbReference>
<dbReference type="HOGENOM" id="CLU_079628_0_0_5"/>
<dbReference type="KEGG" id="rsq:Rsph17025_1606"/>
<dbReference type="PIRSF" id="PIRSF029730">
    <property type="entry name" value="UCP029730"/>
    <property type="match status" value="1"/>
</dbReference>
<dbReference type="InterPro" id="IPR007709">
    <property type="entry name" value="N-FG_amidohydro"/>
</dbReference>
<dbReference type="Pfam" id="PF05013">
    <property type="entry name" value="FGase"/>
    <property type="match status" value="1"/>
</dbReference>
<proteinExistence type="predicted"/>
<evidence type="ECO:0000313" key="1">
    <source>
        <dbReference type="EMBL" id="ABP70499.1"/>
    </source>
</evidence>
<dbReference type="STRING" id="349102.Rsph17025_1606"/>
<dbReference type="EMBL" id="CP000661">
    <property type="protein sequence ID" value="ABP70499.1"/>
    <property type="molecule type" value="Genomic_DNA"/>
</dbReference>
<organism evidence="1">
    <name type="scientific">Cereibacter sphaeroides (strain ATCC 17025 / ATH 2.4.3)</name>
    <name type="common">Rhodobacter sphaeroides</name>
    <dbReference type="NCBI Taxonomy" id="349102"/>
    <lineage>
        <taxon>Bacteria</taxon>
        <taxon>Pseudomonadati</taxon>
        <taxon>Pseudomonadota</taxon>
        <taxon>Alphaproteobacteria</taxon>
        <taxon>Rhodobacterales</taxon>
        <taxon>Paracoccaceae</taxon>
        <taxon>Cereibacter</taxon>
    </lineage>
</organism>
<dbReference type="SUPFAM" id="SSF53187">
    <property type="entry name" value="Zn-dependent exopeptidases"/>
    <property type="match status" value="1"/>
</dbReference>
<reference evidence="1" key="1">
    <citation type="submission" date="2007-04" db="EMBL/GenBank/DDBJ databases">
        <title>Complete sequence of chromosome of Rhodobacter sphaeroides ATCC 17025.</title>
        <authorList>
            <consortium name="US DOE Joint Genome Institute"/>
            <person name="Copeland A."/>
            <person name="Lucas S."/>
            <person name="Lapidus A."/>
            <person name="Barry K."/>
            <person name="Detter J.C."/>
            <person name="Glavina del Rio T."/>
            <person name="Hammon N."/>
            <person name="Israni S."/>
            <person name="Dalin E."/>
            <person name="Tice H."/>
            <person name="Pitluck S."/>
            <person name="Chertkov O."/>
            <person name="Brettin T."/>
            <person name="Bruce D."/>
            <person name="Han C."/>
            <person name="Schmutz J."/>
            <person name="Larimer F."/>
            <person name="Land M."/>
            <person name="Hauser L."/>
            <person name="Kyrpides N."/>
            <person name="Kim E."/>
            <person name="Richardson P."/>
            <person name="Mackenzie C."/>
            <person name="Choudhary M."/>
            <person name="Donohue T.J."/>
            <person name="Kaplan S."/>
        </authorList>
    </citation>
    <scope>NUCLEOTIDE SEQUENCE [LARGE SCALE GENOMIC DNA]</scope>
    <source>
        <strain evidence="1">ATCC 17025</strain>
    </source>
</reference>